<dbReference type="Gene3D" id="2.30.110.10">
    <property type="entry name" value="Electron Transport, Fmn-binding Protein, Chain A"/>
    <property type="match status" value="1"/>
</dbReference>
<gene>
    <name evidence="3" type="ORF">GCM10023147_35790</name>
</gene>
<dbReference type="InterPro" id="IPR011576">
    <property type="entry name" value="Pyridox_Oxase_N"/>
</dbReference>
<dbReference type="PANTHER" id="PTHR35176">
    <property type="entry name" value="HEME OXYGENASE HI_0854-RELATED"/>
    <property type="match status" value="1"/>
</dbReference>
<dbReference type="NCBIfam" id="TIGR04023">
    <property type="entry name" value="PPOX_MSMEG_5819"/>
    <property type="match status" value="1"/>
</dbReference>
<dbReference type="SUPFAM" id="SSF50475">
    <property type="entry name" value="FMN-binding split barrel"/>
    <property type="match status" value="1"/>
</dbReference>
<evidence type="ECO:0000313" key="3">
    <source>
        <dbReference type="EMBL" id="GAA4398991.1"/>
    </source>
</evidence>
<evidence type="ECO:0000259" key="2">
    <source>
        <dbReference type="Pfam" id="PF01243"/>
    </source>
</evidence>
<comment type="caution">
    <text evidence="3">The sequence shown here is derived from an EMBL/GenBank/DDBJ whole genome shotgun (WGS) entry which is preliminary data.</text>
</comment>
<evidence type="ECO:0000313" key="4">
    <source>
        <dbReference type="Proteomes" id="UP001500635"/>
    </source>
</evidence>
<sequence length="148" mass="15741">MVGMTADATHPPFTAIELDYLAGQRLGRLATAAPDGTLQVSPVGFAYNADTGTIDIGGYTMAASRKFRNVAANGRVAFVVDDIASVQPWRVRCLEIRGRGEAIVEPTDTANGPVGPIIRIHPVRIISFGIGDLDTEPHDLVPDSRTVT</sequence>
<dbReference type="PANTHER" id="PTHR35176:SF6">
    <property type="entry name" value="HEME OXYGENASE HI_0854-RELATED"/>
    <property type="match status" value="1"/>
</dbReference>
<accession>A0ABP8K125</accession>
<dbReference type="InterPro" id="IPR052019">
    <property type="entry name" value="F420H2_bilvrd_red/Heme_oxyg"/>
</dbReference>
<dbReference type="EMBL" id="BAABFR010000066">
    <property type="protein sequence ID" value="GAA4398991.1"/>
    <property type="molecule type" value="Genomic_DNA"/>
</dbReference>
<keyword evidence="4" id="KW-1185">Reference proteome</keyword>
<dbReference type="InterPro" id="IPR024031">
    <property type="entry name" value="MSMEG_5819/OxyR"/>
</dbReference>
<reference evidence="4" key="1">
    <citation type="journal article" date="2019" name="Int. J. Syst. Evol. Microbiol.">
        <title>The Global Catalogue of Microorganisms (GCM) 10K type strain sequencing project: providing services to taxonomists for standard genome sequencing and annotation.</title>
        <authorList>
            <consortium name="The Broad Institute Genomics Platform"/>
            <consortium name="The Broad Institute Genome Sequencing Center for Infectious Disease"/>
            <person name="Wu L."/>
            <person name="Ma J."/>
        </authorList>
    </citation>
    <scope>NUCLEOTIDE SEQUENCE [LARGE SCALE GENOMIC DNA]</scope>
    <source>
        <strain evidence="4">JCM 17688</strain>
    </source>
</reference>
<dbReference type="InterPro" id="IPR012349">
    <property type="entry name" value="Split_barrel_FMN-bd"/>
</dbReference>
<dbReference type="Proteomes" id="UP001500635">
    <property type="component" value="Unassembled WGS sequence"/>
</dbReference>
<keyword evidence="1" id="KW-0560">Oxidoreductase</keyword>
<organism evidence="3 4">
    <name type="scientific">Tsukamurella soli</name>
    <dbReference type="NCBI Taxonomy" id="644556"/>
    <lineage>
        <taxon>Bacteria</taxon>
        <taxon>Bacillati</taxon>
        <taxon>Actinomycetota</taxon>
        <taxon>Actinomycetes</taxon>
        <taxon>Mycobacteriales</taxon>
        <taxon>Tsukamurellaceae</taxon>
        <taxon>Tsukamurella</taxon>
    </lineage>
</organism>
<evidence type="ECO:0000256" key="1">
    <source>
        <dbReference type="ARBA" id="ARBA00023002"/>
    </source>
</evidence>
<protein>
    <submittedName>
        <fullName evidence="3">PPOX class F420-dependent oxidoreductase</fullName>
    </submittedName>
</protein>
<dbReference type="Pfam" id="PF01243">
    <property type="entry name" value="PNPOx_N"/>
    <property type="match status" value="1"/>
</dbReference>
<name>A0ABP8K125_9ACTN</name>
<proteinExistence type="predicted"/>
<feature type="domain" description="Pyridoxamine 5'-phosphate oxidase N-terminal" evidence="2">
    <location>
        <begin position="20"/>
        <end position="108"/>
    </location>
</feature>